<dbReference type="PROSITE" id="PS50011">
    <property type="entry name" value="PROTEIN_KINASE_DOM"/>
    <property type="match status" value="1"/>
</dbReference>
<dbReference type="PANTHER" id="PTHR43671:SF13">
    <property type="entry name" value="SERINE_THREONINE-PROTEIN KINASE NEK2"/>
    <property type="match status" value="1"/>
</dbReference>
<dbReference type="InterPro" id="IPR008271">
    <property type="entry name" value="Ser/Thr_kinase_AS"/>
</dbReference>
<feature type="compositionally biased region" description="Polar residues" evidence="7">
    <location>
        <begin position="973"/>
        <end position="984"/>
    </location>
</feature>
<keyword evidence="2" id="KW-0808">Transferase</keyword>
<evidence type="ECO:0000256" key="7">
    <source>
        <dbReference type="SAM" id="MobiDB-lite"/>
    </source>
</evidence>
<keyword evidence="4" id="KW-0418">Kinase</keyword>
<dbReference type="PANTHER" id="PTHR43671">
    <property type="entry name" value="SERINE/THREONINE-PROTEIN KINASE NEK"/>
    <property type="match status" value="1"/>
</dbReference>
<keyword evidence="5" id="KW-0067">ATP-binding</keyword>
<dbReference type="SMART" id="SM00220">
    <property type="entry name" value="S_TKc"/>
    <property type="match status" value="1"/>
</dbReference>
<dbReference type="Pfam" id="PF20703">
    <property type="entry name" value="nSTAND1"/>
    <property type="match status" value="1"/>
</dbReference>
<name>A0ABP5M477_9ACTN</name>
<dbReference type="SUPFAM" id="SSF56112">
    <property type="entry name" value="Protein kinase-like (PK-like)"/>
    <property type="match status" value="1"/>
</dbReference>
<dbReference type="InterPro" id="IPR000719">
    <property type="entry name" value="Prot_kinase_dom"/>
</dbReference>
<dbReference type="EMBL" id="BAAAMR010000075">
    <property type="protein sequence ID" value="GAA2157234.1"/>
    <property type="molecule type" value="Genomic_DNA"/>
</dbReference>
<evidence type="ECO:0000256" key="5">
    <source>
        <dbReference type="ARBA" id="ARBA00022840"/>
    </source>
</evidence>
<keyword evidence="6" id="KW-0853">WD repeat</keyword>
<reference evidence="11" key="1">
    <citation type="journal article" date="2019" name="Int. J. Syst. Evol. Microbiol.">
        <title>The Global Catalogue of Microorganisms (GCM) 10K type strain sequencing project: providing services to taxonomists for standard genome sequencing and annotation.</title>
        <authorList>
            <consortium name="The Broad Institute Genomics Platform"/>
            <consortium name="The Broad Institute Genome Sequencing Center for Infectious Disease"/>
            <person name="Wu L."/>
            <person name="Ma J."/>
        </authorList>
    </citation>
    <scope>NUCLEOTIDE SEQUENCE [LARGE SCALE GENOMIC DNA]</scope>
    <source>
        <strain evidence="11">JCM 13850</strain>
    </source>
</reference>
<keyword evidence="8" id="KW-0812">Transmembrane</keyword>
<evidence type="ECO:0000256" key="3">
    <source>
        <dbReference type="ARBA" id="ARBA00022741"/>
    </source>
</evidence>
<feature type="transmembrane region" description="Helical" evidence="8">
    <location>
        <begin position="460"/>
        <end position="482"/>
    </location>
</feature>
<evidence type="ECO:0000256" key="8">
    <source>
        <dbReference type="SAM" id="Phobius"/>
    </source>
</evidence>
<dbReference type="SMART" id="SM00320">
    <property type="entry name" value="WD40"/>
    <property type="match status" value="5"/>
</dbReference>
<keyword evidence="11" id="KW-1185">Reference proteome</keyword>
<dbReference type="Pfam" id="PF00069">
    <property type="entry name" value="Pkinase"/>
    <property type="match status" value="1"/>
</dbReference>
<dbReference type="CDD" id="cd14014">
    <property type="entry name" value="STKc_PknB_like"/>
    <property type="match status" value="1"/>
</dbReference>
<keyword evidence="8" id="KW-0472">Membrane</keyword>
<organism evidence="10 11">
    <name type="scientific">Actinomadura napierensis</name>
    <dbReference type="NCBI Taxonomy" id="267854"/>
    <lineage>
        <taxon>Bacteria</taxon>
        <taxon>Bacillati</taxon>
        <taxon>Actinomycetota</taxon>
        <taxon>Actinomycetes</taxon>
        <taxon>Streptosporangiales</taxon>
        <taxon>Thermomonosporaceae</taxon>
        <taxon>Actinomadura</taxon>
    </lineage>
</organism>
<feature type="repeat" description="WD" evidence="6">
    <location>
        <begin position="1100"/>
        <end position="1130"/>
    </location>
</feature>
<dbReference type="PROSITE" id="PS50082">
    <property type="entry name" value="WD_REPEATS_2"/>
    <property type="match status" value="1"/>
</dbReference>
<evidence type="ECO:0000256" key="6">
    <source>
        <dbReference type="PROSITE-ProRule" id="PRU00221"/>
    </source>
</evidence>
<dbReference type="PROSITE" id="PS00108">
    <property type="entry name" value="PROTEIN_KINASE_ST"/>
    <property type="match status" value="1"/>
</dbReference>
<evidence type="ECO:0000256" key="2">
    <source>
        <dbReference type="ARBA" id="ARBA00022679"/>
    </source>
</evidence>
<protein>
    <recommendedName>
        <fullName evidence="1">non-specific serine/threonine protein kinase</fullName>
        <ecNumber evidence="1">2.7.11.1</ecNumber>
    </recommendedName>
</protein>
<dbReference type="InterPro" id="IPR001680">
    <property type="entry name" value="WD40_rpt"/>
</dbReference>
<evidence type="ECO:0000313" key="11">
    <source>
        <dbReference type="Proteomes" id="UP001501020"/>
    </source>
</evidence>
<feature type="region of interest" description="Disordered" evidence="7">
    <location>
        <begin position="941"/>
        <end position="984"/>
    </location>
</feature>
<dbReference type="InterPro" id="IPR050660">
    <property type="entry name" value="NEK_Ser/Thr_kinase"/>
</dbReference>
<feature type="domain" description="Protein kinase" evidence="9">
    <location>
        <begin position="16"/>
        <end position="263"/>
    </location>
</feature>
<dbReference type="Gene3D" id="2.130.10.10">
    <property type="entry name" value="YVTN repeat-like/Quinoprotein amine dehydrogenase"/>
    <property type="match status" value="3"/>
</dbReference>
<accession>A0ABP5M477</accession>
<comment type="caution">
    <text evidence="10">The sequence shown here is derived from an EMBL/GenBank/DDBJ whole genome shotgun (WGS) entry which is preliminary data.</text>
</comment>
<dbReference type="Proteomes" id="UP001501020">
    <property type="component" value="Unassembled WGS sequence"/>
</dbReference>
<evidence type="ECO:0000313" key="10">
    <source>
        <dbReference type="EMBL" id="GAA2157234.1"/>
    </source>
</evidence>
<dbReference type="InterPro" id="IPR049052">
    <property type="entry name" value="nSTAND1"/>
</dbReference>
<evidence type="ECO:0000256" key="4">
    <source>
        <dbReference type="ARBA" id="ARBA00022777"/>
    </source>
</evidence>
<dbReference type="Gene3D" id="1.10.510.10">
    <property type="entry name" value="Transferase(Phosphotransferase) domain 1"/>
    <property type="match status" value="1"/>
</dbReference>
<evidence type="ECO:0000259" key="9">
    <source>
        <dbReference type="PROSITE" id="PS50011"/>
    </source>
</evidence>
<sequence length="1205" mass="129047">MPVSLLDSDPRQLGGYWLAGRLGAGGQGVVYEGYDVQGRRVAVKALHPETVNEALRNGLRKEVATLQRVASFCTARIISADLDSAPPYVVSEYVPGPDLAEWVGERGAYGPDELHRLAIGIATALASIHRAGIIHRDLKPANVLLGPDGPRVIDFGIAKTDEMSRSATGSLKGTPRWMAPESFRGKRATSAVDVWAWAAVVLFAANGRPPFNGDTMASLHHQILNERPKTDVLAEPLRGLVEAALSQDPEQRPSAQEVLDGLLSGVTGDALEAGTRAAGQGEPPSVTLPPSLGDVAEQVYGRLDREAQQAVPRVLLRMVAAPSDAQGALQPIPLGDLVDGATSERGMQEVLDGLGGAGLLQRDGAMVSIGTPALLRAWPRLADWVNAEREGLAVHQALAGAARLWNANGRKQADLYQGSALDEALAWASVGRRQLTLNLAERAFLDASVRQTRDRARTRAAVTVTLAVLLVLALGAGAAVAVQSRNLRKTNATVARQRDAAVGRQLATRAVQLRRTDPVLARRLAVAASALGGDTFETRDALLTLGTQWEQDIYRPPGVDGGWNTLAPDKGAPFGWWKGNTVVLADPGTEKAGPRLTVPGAVLKGLGMTLDGKRLLSLQADGTLTLWNTATGARTVLPFKHVVGDGLGFSPTGSRLVATHDGTVRVLDTATGRMLFSAKEGYSIQGPVVSPDETMLIGVSPVGKHGWKLTGRDLRTFKPIRVPRVLEKLSSTSRLTFSPDGRYLAATDVDGQRNGITVVDVKTGKERTTLVRPKGYNDLETDIVFSPDGRFIASDMMMWSTEPGISEPPALAYKPDDMCTSTRFSADGLSLRCLDSQGRIRSIDVAAFVRPVQVALAHGDSAISLDGSTLATVDPLPYNRAVKIWDTATRRQRPSLPITVDLDYEGDRFSLSQDGRQFALLKHDGTVEIWDVRSRTKRSTIKLPPDGLTRRPVPSFSPDGRSVATLTLAGPQTPANANSPTQPTTLQFWDTATGRRLGQAQAAQRTSASDGSEEMRIVWSKDGRRVISANDLGVVAFPSGRTLAPPNSLATTVQAIGAKDTLVTVQDRVDQRSLSFWNARTLKQIGTPVATPDGKTPIAAVSPDGRLLATADMKGKIDLWDVQSQRRLGLALTGHTTSSIDAVIESLAFSADGTRLYSVAGDDGKLVTHTVAPRLLKADLCKRTGSLSRREWSQYVQDIPYRKTC</sequence>
<gene>
    <name evidence="10" type="ORF">GCM10009727_66940</name>
</gene>
<evidence type="ECO:0000256" key="1">
    <source>
        <dbReference type="ARBA" id="ARBA00012513"/>
    </source>
</evidence>
<dbReference type="InterPro" id="IPR015943">
    <property type="entry name" value="WD40/YVTN_repeat-like_dom_sf"/>
</dbReference>
<keyword evidence="8" id="KW-1133">Transmembrane helix</keyword>
<dbReference type="Pfam" id="PF00400">
    <property type="entry name" value="WD40"/>
    <property type="match status" value="2"/>
</dbReference>
<dbReference type="SUPFAM" id="SSF82171">
    <property type="entry name" value="DPP6 N-terminal domain-like"/>
    <property type="match status" value="2"/>
</dbReference>
<dbReference type="EC" id="2.7.11.1" evidence="1"/>
<keyword evidence="3" id="KW-0547">Nucleotide-binding</keyword>
<dbReference type="RefSeq" id="WP_344276517.1">
    <property type="nucleotide sequence ID" value="NZ_BAAAMR010000075.1"/>
</dbReference>
<dbReference type="InterPro" id="IPR011009">
    <property type="entry name" value="Kinase-like_dom_sf"/>
</dbReference>
<proteinExistence type="predicted"/>